<evidence type="ECO:0000256" key="3">
    <source>
        <dbReference type="ARBA" id="ARBA00012438"/>
    </source>
</evidence>
<dbReference type="PROSITE" id="PS50109">
    <property type="entry name" value="HIS_KIN"/>
    <property type="match status" value="1"/>
</dbReference>
<evidence type="ECO:0000256" key="7">
    <source>
        <dbReference type="ARBA" id="ARBA00022777"/>
    </source>
</evidence>
<feature type="transmembrane region" description="Helical" evidence="10">
    <location>
        <begin position="406"/>
        <end position="425"/>
    </location>
</feature>
<evidence type="ECO:0000256" key="6">
    <source>
        <dbReference type="ARBA" id="ARBA00022741"/>
    </source>
</evidence>
<dbReference type="InterPro" id="IPR003594">
    <property type="entry name" value="HATPase_dom"/>
</dbReference>
<dbReference type="Proteomes" id="UP001597112">
    <property type="component" value="Unassembled WGS sequence"/>
</dbReference>
<protein>
    <recommendedName>
        <fullName evidence="3">histidine kinase</fullName>
        <ecNumber evidence="3">2.7.13.3</ecNumber>
    </recommendedName>
</protein>
<dbReference type="SMART" id="SM00388">
    <property type="entry name" value="HisKA"/>
    <property type="match status" value="1"/>
</dbReference>
<keyword evidence="6" id="KW-0547">Nucleotide-binding</keyword>
<comment type="caution">
    <text evidence="13">The sequence shown here is derived from an EMBL/GenBank/DDBJ whole genome shotgun (WGS) entry which is preliminary data.</text>
</comment>
<feature type="domain" description="Histidine kinase" evidence="11">
    <location>
        <begin position="1005"/>
        <end position="1213"/>
    </location>
</feature>
<dbReference type="SUPFAM" id="SSF55874">
    <property type="entry name" value="ATPase domain of HSP90 chaperone/DNA topoisomerase II/histidine kinase"/>
    <property type="match status" value="1"/>
</dbReference>
<comment type="subcellular location">
    <subcellularLocation>
        <location evidence="2">Membrane</location>
    </subcellularLocation>
</comment>
<keyword evidence="9" id="KW-0902">Two-component regulatory system</keyword>
<dbReference type="RefSeq" id="WP_377580465.1">
    <property type="nucleotide sequence ID" value="NZ_JBHTKA010000007.1"/>
</dbReference>
<keyword evidence="10" id="KW-0812">Transmembrane</keyword>
<dbReference type="InterPro" id="IPR003660">
    <property type="entry name" value="HAMP_dom"/>
</dbReference>
<dbReference type="CDD" id="cd00082">
    <property type="entry name" value="HisKA"/>
    <property type="match status" value="1"/>
</dbReference>
<feature type="transmembrane region" description="Helical" evidence="10">
    <location>
        <begin position="195"/>
        <end position="214"/>
    </location>
</feature>
<evidence type="ECO:0000259" key="11">
    <source>
        <dbReference type="PROSITE" id="PS50109"/>
    </source>
</evidence>
<proteinExistence type="predicted"/>
<keyword evidence="5" id="KW-0808">Transferase</keyword>
<dbReference type="Pfam" id="PF00512">
    <property type="entry name" value="HisKA"/>
    <property type="match status" value="1"/>
</dbReference>
<feature type="transmembrane region" description="Helical" evidence="10">
    <location>
        <begin position="434"/>
        <end position="455"/>
    </location>
</feature>
<evidence type="ECO:0000313" key="13">
    <source>
        <dbReference type="EMBL" id="MFD1001012.1"/>
    </source>
</evidence>
<keyword evidence="8 13" id="KW-0067">ATP-binding</keyword>
<evidence type="ECO:0000256" key="9">
    <source>
        <dbReference type="ARBA" id="ARBA00023012"/>
    </source>
</evidence>
<dbReference type="EC" id="2.7.13.3" evidence="3"/>
<organism evidence="13 14">
    <name type="scientific">Ohtaekwangia kribbensis</name>
    <dbReference type="NCBI Taxonomy" id="688913"/>
    <lineage>
        <taxon>Bacteria</taxon>
        <taxon>Pseudomonadati</taxon>
        <taxon>Bacteroidota</taxon>
        <taxon>Cytophagia</taxon>
        <taxon>Cytophagales</taxon>
        <taxon>Fulvivirgaceae</taxon>
        <taxon>Ohtaekwangia</taxon>
    </lineage>
</organism>
<dbReference type="PRINTS" id="PR00344">
    <property type="entry name" value="BCTRLSENSOR"/>
</dbReference>
<evidence type="ECO:0000313" key="14">
    <source>
        <dbReference type="Proteomes" id="UP001597112"/>
    </source>
</evidence>
<keyword evidence="4" id="KW-0597">Phosphoprotein</keyword>
<evidence type="ECO:0000256" key="2">
    <source>
        <dbReference type="ARBA" id="ARBA00004370"/>
    </source>
</evidence>
<evidence type="ECO:0000256" key="5">
    <source>
        <dbReference type="ARBA" id="ARBA00022679"/>
    </source>
</evidence>
<feature type="domain" description="HAMP" evidence="12">
    <location>
        <begin position="936"/>
        <end position="988"/>
    </location>
</feature>
<comment type="catalytic activity">
    <reaction evidence="1">
        <text>ATP + protein L-histidine = ADP + protein N-phospho-L-histidine.</text>
        <dbReference type="EC" id="2.7.13.3"/>
    </reaction>
</comment>
<feature type="transmembrane region" description="Helical" evidence="10">
    <location>
        <begin position="350"/>
        <end position="370"/>
    </location>
</feature>
<feature type="transmembrane region" description="Helical" evidence="10">
    <location>
        <begin position="707"/>
        <end position="732"/>
    </location>
</feature>
<name>A0ABW3K418_9BACT</name>
<keyword evidence="14" id="KW-1185">Reference proteome</keyword>
<feature type="transmembrane region" description="Helical" evidence="10">
    <location>
        <begin position="266"/>
        <end position="288"/>
    </location>
</feature>
<dbReference type="PROSITE" id="PS50885">
    <property type="entry name" value="HAMP"/>
    <property type="match status" value="1"/>
</dbReference>
<feature type="transmembrane region" description="Helical" evidence="10">
    <location>
        <begin position="912"/>
        <end position="934"/>
    </location>
</feature>
<dbReference type="InterPro" id="IPR004358">
    <property type="entry name" value="Sig_transdc_His_kin-like_C"/>
</dbReference>
<dbReference type="SMART" id="SM00387">
    <property type="entry name" value="HATPase_c"/>
    <property type="match status" value="1"/>
</dbReference>
<dbReference type="SUPFAM" id="SSF47384">
    <property type="entry name" value="Homodimeric domain of signal transducing histidine kinase"/>
    <property type="match status" value="1"/>
</dbReference>
<evidence type="ECO:0000256" key="10">
    <source>
        <dbReference type="SAM" id="Phobius"/>
    </source>
</evidence>
<gene>
    <name evidence="13" type="ORF">ACFQ21_16920</name>
</gene>
<dbReference type="InterPro" id="IPR036890">
    <property type="entry name" value="HATPase_C_sf"/>
</dbReference>
<evidence type="ECO:0000256" key="8">
    <source>
        <dbReference type="ARBA" id="ARBA00022840"/>
    </source>
</evidence>
<evidence type="ECO:0000256" key="1">
    <source>
        <dbReference type="ARBA" id="ARBA00000085"/>
    </source>
</evidence>
<evidence type="ECO:0000256" key="4">
    <source>
        <dbReference type="ARBA" id="ARBA00022553"/>
    </source>
</evidence>
<dbReference type="Pfam" id="PF02518">
    <property type="entry name" value="HATPase_c"/>
    <property type="match status" value="1"/>
</dbReference>
<feature type="transmembrane region" description="Helical" evidence="10">
    <location>
        <begin position="226"/>
        <end position="246"/>
    </location>
</feature>
<dbReference type="PANTHER" id="PTHR43065:SF46">
    <property type="entry name" value="C4-DICARBOXYLATE TRANSPORT SENSOR PROTEIN DCTB"/>
    <property type="match status" value="1"/>
</dbReference>
<dbReference type="Gene3D" id="6.10.340.10">
    <property type="match status" value="1"/>
</dbReference>
<dbReference type="Gene3D" id="1.10.287.130">
    <property type="match status" value="1"/>
</dbReference>
<sequence length="1213" mass="137209">MKRKARLIVAGILFLAAGLIAAYYAYQRPSPPLYAAKLSEAVTKEVEALEQQAVAILEAGANSTIEYTRDHHQFSFFLYERGELLYWTDNKFVPTFASVSDPFILKLLKAGNSDYLARKWAISGHKFLVGIIPLYKRYPITNDYLSTEWNTRIFPARSIFILEANATVGMPVCIKENCPFKVSILNEQLLFPERATAAVLLIGIGLVLITIWVYKQIRSIKYPEIGFILLYLFLLGLRTVMIELNFPAGFISSDLFNPQIFASSSLNASLADLVLNEIAVLLLCFYIFRHYRRFKGLLWLMHHRVWSWPASIVLAVCIFFAALFPFVVIQTLANNSIIVLDIAESLEVNVLRMVALAAIVIAGICSFLFSHAFIRLLILNKNYVKIIVEFVVATGIYILINESTGQQYISSLVMIVLYSAVVYILKLYKSLQRLSFATFAYLFVTLFFMAANGAYTVQYFTHKKKIESQFRFASNFLIDRDDFGEYLLSETASNVARDVFIQKRISSLFLSFDAIRQKIRQVFLPAYFNKYDVDIFLFNAAGQPIDDLTSTSFSELVARYDQEAYRTQYENVYFINSPEEEVTQQYLVRIPIRKSGTTTAHVVLQLSLKKIIPENVYPELLVDNRFKQFFREQNISYAVFANEKVLYGSGDFNYDQLFDTSLFGDPAIHTVGKKYNGYDHIAVEDENGRIAVVSSPSTSVTYRLSNFSFFIVTGLAIILVLIVGQGLVNYIRGDKLYFTARIQLLLNLSFFLPLIIVSFVTLQLISRSSQNQLNDEYLRKARTIGEQISGRLSDVARAGADYVNSFFEGQVNSMAKLDNLDINIYSPKGVLIATSQPMIEANEILSDYINSNALHKIRAGQHLFIDTEQVGKLQYFVAYTVLKSPVSGDVIGVLAIPFFRSGASLERVQINIFTNILNIFALIFIALVVLAYFVSKWLTFPLEFITQSLKRTSLTKTNQPLVWKADDEIGLMVKEYNQMLYNLGESKAELEQTQRERTWREMAQQVAHEIKNPLTPMKLTLQQLERNIQSGNNITEKASKAVSTLLTQVDTLNDIASSFSAFAKMPEPVIQSVELVSLLRRTVDLHSHSGEIIFRNSVKELHVSGDEQLLGRTFSNIILNAFQAARPGEASVVHVTVQRKDNIASIAFQDNGKGIEAEVAERIFVPHFTTKKSGSGLGLAIARQAIEQMKGRIWFETEIGKGTTFFIEMPLRG</sequence>
<keyword evidence="7" id="KW-0418">Kinase</keyword>
<feature type="transmembrane region" description="Helical" evidence="10">
    <location>
        <begin position="744"/>
        <end position="765"/>
    </location>
</feature>
<dbReference type="InterPro" id="IPR005467">
    <property type="entry name" value="His_kinase_dom"/>
</dbReference>
<dbReference type="Gene3D" id="3.30.565.10">
    <property type="entry name" value="Histidine kinase-like ATPase, C-terminal domain"/>
    <property type="match status" value="1"/>
</dbReference>
<dbReference type="EMBL" id="JBHTKA010000007">
    <property type="protein sequence ID" value="MFD1001012.1"/>
    <property type="molecule type" value="Genomic_DNA"/>
</dbReference>
<keyword evidence="10" id="KW-1133">Transmembrane helix</keyword>
<keyword evidence="10" id="KW-0472">Membrane</keyword>
<evidence type="ECO:0000259" key="12">
    <source>
        <dbReference type="PROSITE" id="PS50885"/>
    </source>
</evidence>
<reference evidence="14" key="1">
    <citation type="journal article" date="2019" name="Int. J. Syst. Evol. Microbiol.">
        <title>The Global Catalogue of Microorganisms (GCM) 10K type strain sequencing project: providing services to taxonomists for standard genome sequencing and annotation.</title>
        <authorList>
            <consortium name="The Broad Institute Genomics Platform"/>
            <consortium name="The Broad Institute Genome Sequencing Center for Infectious Disease"/>
            <person name="Wu L."/>
            <person name="Ma J."/>
        </authorList>
    </citation>
    <scope>NUCLEOTIDE SEQUENCE [LARGE SCALE GENOMIC DNA]</scope>
    <source>
        <strain evidence="14">CCUG 58938</strain>
    </source>
</reference>
<accession>A0ABW3K418</accession>
<feature type="transmembrane region" description="Helical" evidence="10">
    <location>
        <begin position="382"/>
        <end position="400"/>
    </location>
</feature>
<feature type="transmembrane region" description="Helical" evidence="10">
    <location>
        <begin position="308"/>
        <end position="330"/>
    </location>
</feature>
<dbReference type="InterPro" id="IPR003661">
    <property type="entry name" value="HisK_dim/P_dom"/>
</dbReference>
<dbReference type="GO" id="GO:0005524">
    <property type="term" value="F:ATP binding"/>
    <property type="evidence" value="ECO:0007669"/>
    <property type="project" value="UniProtKB-KW"/>
</dbReference>
<dbReference type="InterPro" id="IPR036097">
    <property type="entry name" value="HisK_dim/P_sf"/>
</dbReference>
<dbReference type="PANTHER" id="PTHR43065">
    <property type="entry name" value="SENSOR HISTIDINE KINASE"/>
    <property type="match status" value="1"/>
</dbReference>